<dbReference type="eggNOG" id="COG2226">
    <property type="taxonomic scope" value="Bacteria"/>
</dbReference>
<dbReference type="Pfam" id="PF08241">
    <property type="entry name" value="Methyltransf_11"/>
    <property type="match status" value="1"/>
</dbReference>
<evidence type="ECO:0000259" key="2">
    <source>
        <dbReference type="Pfam" id="PF08241"/>
    </source>
</evidence>
<dbReference type="Gene3D" id="3.40.50.150">
    <property type="entry name" value="Vaccinia Virus protein VP39"/>
    <property type="match status" value="1"/>
</dbReference>
<name>S7TB78_9BACT</name>
<reference evidence="3 4" key="1">
    <citation type="journal article" date="2013" name="Genome Announc.">
        <title>Draft genome sequences for three mercury-methylating, sulfate-reducing bacteria.</title>
        <authorList>
            <person name="Brown S.D."/>
            <person name="Hurt R.A.Jr."/>
            <person name="Gilmour C.C."/>
            <person name="Elias D.A."/>
        </authorList>
    </citation>
    <scope>NUCLEOTIDE SEQUENCE [LARGE SCALE GENOMIC DNA]</scope>
    <source>
        <strain evidence="3 4">DSM 16529</strain>
    </source>
</reference>
<proteinExistence type="predicted"/>
<dbReference type="SUPFAM" id="SSF53335">
    <property type="entry name" value="S-adenosyl-L-methionine-dependent methyltransferases"/>
    <property type="match status" value="1"/>
</dbReference>
<organism evidence="3 4">
    <name type="scientific">Alkalidesulfovibrio alkalitolerans DSM 16529</name>
    <dbReference type="NCBI Taxonomy" id="1121439"/>
    <lineage>
        <taxon>Bacteria</taxon>
        <taxon>Pseudomonadati</taxon>
        <taxon>Thermodesulfobacteriota</taxon>
        <taxon>Desulfovibrionia</taxon>
        <taxon>Desulfovibrionales</taxon>
        <taxon>Desulfovibrionaceae</taxon>
        <taxon>Alkalidesulfovibrio</taxon>
    </lineage>
</organism>
<sequence>MKNSFDQALLGHLRCPASGELLELRVFAGSPADGIEAGVLIARGRGLFYPVIGGVAHLLPHATPAMEAFARQWSEEIGTLGGLRLPAPARESSPEEEHFETSGIEGVGGDSFDIGRRAAAVDLVPHEVDSLLDVGAGPGLFLADFETARPHVRTLGLERSGAAIRAARCTSPILMGTANRLPLPDEAVDCVVTMEMLEHLPSAIHEQGLRELARVARRFVLVNVPYRERRLQAECPDCGCVFNPSYHLRSYDGDALMRLLPGFRPLTQRLLPRRENLLKAMAAPWRTRVFGGFTDYAICPQCRYRRPSVPAGTPATRAGGWRSTLHALAARLPRVDVRGEILVLYERKHD</sequence>
<dbReference type="InterPro" id="IPR013216">
    <property type="entry name" value="Methyltransf_11"/>
</dbReference>
<dbReference type="STRING" id="1121439.dsat_0055"/>
<dbReference type="InterPro" id="IPR029063">
    <property type="entry name" value="SAM-dependent_MTases_sf"/>
</dbReference>
<dbReference type="SUPFAM" id="SSF158997">
    <property type="entry name" value="Trm112p-like"/>
    <property type="match status" value="1"/>
</dbReference>
<evidence type="ECO:0000313" key="3">
    <source>
        <dbReference type="EMBL" id="EPR34407.1"/>
    </source>
</evidence>
<evidence type="ECO:0000313" key="4">
    <source>
        <dbReference type="Proteomes" id="UP000014975"/>
    </source>
</evidence>
<gene>
    <name evidence="3" type="ORF">dsat_0055</name>
</gene>
<protein>
    <submittedName>
        <fullName evidence="3">Methyltransferase type 11</fullName>
    </submittedName>
</protein>
<dbReference type="GO" id="GO:0008757">
    <property type="term" value="F:S-adenosylmethionine-dependent methyltransferase activity"/>
    <property type="evidence" value="ECO:0007669"/>
    <property type="project" value="InterPro"/>
</dbReference>
<dbReference type="AlphaFoldDB" id="S7TB78"/>
<feature type="domain" description="Methyltransferase type 11" evidence="2">
    <location>
        <begin position="132"/>
        <end position="217"/>
    </location>
</feature>
<dbReference type="EMBL" id="ATHI01000011">
    <property type="protein sequence ID" value="EPR34407.1"/>
    <property type="molecule type" value="Genomic_DNA"/>
</dbReference>
<keyword evidence="3" id="KW-0808">Transferase</keyword>
<dbReference type="PATRIC" id="fig|1121439.3.peg.1269"/>
<keyword evidence="3" id="KW-0489">Methyltransferase</keyword>
<accession>S7TB78</accession>
<keyword evidence="4" id="KW-1185">Reference proteome</keyword>
<comment type="caution">
    <text evidence="3">The sequence shown here is derived from an EMBL/GenBank/DDBJ whole genome shotgun (WGS) entry which is preliminary data.</text>
</comment>
<dbReference type="Proteomes" id="UP000014975">
    <property type="component" value="Unassembled WGS sequence"/>
</dbReference>
<evidence type="ECO:0000256" key="1">
    <source>
        <dbReference type="SAM" id="MobiDB-lite"/>
    </source>
</evidence>
<dbReference type="GO" id="GO:0032259">
    <property type="term" value="P:methylation"/>
    <property type="evidence" value="ECO:0007669"/>
    <property type="project" value="UniProtKB-KW"/>
</dbReference>
<feature type="region of interest" description="Disordered" evidence="1">
    <location>
        <begin position="86"/>
        <end position="108"/>
    </location>
</feature>